<dbReference type="Proteomes" id="UP000283616">
    <property type="component" value="Unassembled WGS sequence"/>
</dbReference>
<reference evidence="4" key="3">
    <citation type="submission" date="2021-06" db="EMBL/GenBank/DDBJ databases">
        <title>Interrogation of the integrated mobile genetic elements in gut-associated Bacteroides with a consensus prediction approach.</title>
        <authorList>
            <person name="Campbell D.E."/>
            <person name="Leigh J.R."/>
            <person name="Kim T."/>
            <person name="England W."/>
            <person name="Whitaker R.J."/>
            <person name="Degnan P.H."/>
        </authorList>
    </citation>
    <scope>NUCLEOTIDE SEQUENCE</scope>
    <source>
        <strain evidence="4">VPI-BTDOT2</strain>
    </source>
</reference>
<dbReference type="Proteomes" id="UP000436825">
    <property type="component" value="Unassembled WGS sequence"/>
</dbReference>
<dbReference type="KEGG" id="btho:Btheta7330_01610"/>
<dbReference type="RefSeq" id="WP_004318665.1">
    <property type="nucleotide sequence ID" value="NZ_CAXSMB010000032.1"/>
</dbReference>
<evidence type="ECO:0000313" key="3">
    <source>
        <dbReference type="EMBL" id="RHL52210.1"/>
    </source>
</evidence>
<evidence type="ECO:0000313" key="5">
    <source>
        <dbReference type="Proteomes" id="UP000283616"/>
    </source>
</evidence>
<gene>
    <name evidence="3" type="ORF">DW011_25535</name>
    <name evidence="1" type="ORF">GAN75_00030</name>
    <name evidence="2" type="ORF">GAN91_15535</name>
    <name evidence="4" type="ORF">KQP59_02615</name>
</gene>
<proteinExistence type="predicted"/>
<dbReference type="EMBL" id="WCRW01000001">
    <property type="protein sequence ID" value="KAB4458491.1"/>
    <property type="molecule type" value="Genomic_DNA"/>
</dbReference>
<reference evidence="3 5" key="1">
    <citation type="submission" date="2018-08" db="EMBL/GenBank/DDBJ databases">
        <title>A genome reference for cultivated species of the human gut microbiota.</title>
        <authorList>
            <person name="Zou Y."/>
            <person name="Xue W."/>
            <person name="Luo G."/>
        </authorList>
    </citation>
    <scope>NUCLEOTIDE SEQUENCE [LARGE SCALE GENOMIC DNA]</scope>
    <source>
        <strain evidence="3 5">AF37-12</strain>
    </source>
</reference>
<evidence type="ECO:0000313" key="7">
    <source>
        <dbReference type="Proteomes" id="UP000436858"/>
    </source>
</evidence>
<sequence length="89" mass="9895">MFCYASSAVNGGAKAGITTCSLSTDFIISVPDGADNEWKVSMYPTLKTYFFSDLFGFHDQYETLFDDAAESWIGIEKVFNLPTVDLKDE</sequence>
<reference evidence="6 7" key="2">
    <citation type="journal article" date="2019" name="Nat. Med.">
        <title>A library of human gut bacterial isolates paired with longitudinal multiomics data enables mechanistic microbiome research.</title>
        <authorList>
            <person name="Poyet M."/>
            <person name="Groussin M."/>
            <person name="Gibbons S.M."/>
            <person name="Avila-Pacheco J."/>
            <person name="Jiang X."/>
            <person name="Kearney S.M."/>
            <person name="Perrotta A.R."/>
            <person name="Berdy B."/>
            <person name="Zhao S."/>
            <person name="Lieberman T.D."/>
            <person name="Swanson P.K."/>
            <person name="Smith M."/>
            <person name="Roesemann S."/>
            <person name="Alexander J.E."/>
            <person name="Rich S.A."/>
            <person name="Livny J."/>
            <person name="Vlamakis H."/>
            <person name="Clish C."/>
            <person name="Bullock K."/>
            <person name="Deik A."/>
            <person name="Scott J."/>
            <person name="Pierce K.A."/>
            <person name="Xavier R.J."/>
            <person name="Alm E.J."/>
        </authorList>
    </citation>
    <scope>NUCLEOTIDE SEQUENCE [LARGE SCALE GENOMIC DNA]</scope>
    <source>
        <strain evidence="1 6">BIOML-A160</strain>
        <strain evidence="2 7">BIOML-A162</strain>
    </source>
</reference>
<accession>A0A0P0ESV0</accession>
<evidence type="ECO:0000313" key="6">
    <source>
        <dbReference type="Proteomes" id="UP000436825"/>
    </source>
</evidence>
<evidence type="ECO:0000313" key="2">
    <source>
        <dbReference type="EMBL" id="KAB4480454.1"/>
    </source>
</evidence>
<name>A0A0P0ESV0_BACT4</name>
<dbReference type="AlphaFoldDB" id="A0A0P0ESV0"/>
<dbReference type="Proteomes" id="UP001156216">
    <property type="component" value="Chromosome"/>
</dbReference>
<protein>
    <submittedName>
        <fullName evidence="1">Uncharacterized protein</fullName>
    </submittedName>
</protein>
<dbReference type="EMBL" id="WCRY01000014">
    <property type="protein sequence ID" value="KAB4480454.1"/>
    <property type="molecule type" value="Genomic_DNA"/>
</dbReference>
<dbReference type="Proteomes" id="UP000436858">
    <property type="component" value="Unassembled WGS sequence"/>
</dbReference>
<evidence type="ECO:0000313" key="1">
    <source>
        <dbReference type="EMBL" id="KAB4458491.1"/>
    </source>
</evidence>
<dbReference type="EMBL" id="CP083681">
    <property type="protein sequence ID" value="UYU72024.1"/>
    <property type="molecule type" value="Genomic_DNA"/>
</dbReference>
<evidence type="ECO:0000313" key="4">
    <source>
        <dbReference type="EMBL" id="UYU72024.1"/>
    </source>
</evidence>
<organism evidence="1 6">
    <name type="scientific">Bacteroides thetaiotaomicron</name>
    <dbReference type="NCBI Taxonomy" id="818"/>
    <lineage>
        <taxon>Bacteria</taxon>
        <taxon>Pseudomonadati</taxon>
        <taxon>Bacteroidota</taxon>
        <taxon>Bacteroidia</taxon>
        <taxon>Bacteroidales</taxon>
        <taxon>Bacteroidaceae</taxon>
        <taxon>Bacteroides</taxon>
    </lineage>
</organism>
<dbReference type="EMBL" id="QROV01000058">
    <property type="protein sequence ID" value="RHL52210.1"/>
    <property type="molecule type" value="Genomic_DNA"/>
</dbReference>